<dbReference type="InterPro" id="IPR038501">
    <property type="entry name" value="Spore_GerAC_C_sf"/>
</dbReference>
<organism evidence="10 11">
    <name type="scientific">Paenibacillus phytorum</name>
    <dbReference type="NCBI Taxonomy" id="2654977"/>
    <lineage>
        <taxon>Bacteria</taxon>
        <taxon>Bacillati</taxon>
        <taxon>Bacillota</taxon>
        <taxon>Bacilli</taxon>
        <taxon>Bacillales</taxon>
        <taxon>Paenibacillaceae</taxon>
        <taxon>Paenibacillus</taxon>
    </lineage>
</organism>
<keyword evidence="4" id="KW-0732">Signal</keyword>
<sequence length="399" mass="44183">MKRLGRILCTLILVGVVLSGCWDRHELNDLAITVGVGFDKSGKDYLVTAQIVNPSEVAAKKGSGYGTSITTFSATGVSTLEAARKLTTLIPRKIFGSHLRILVIGEELAREGVSKVLDGLARDHEIRSDFYIIVARDTTAASVLKILTPIERIPANKMFKTLESSEKAWAPTVSVELDRFISNLAEPTRNPVLTGIRIRGEVQKGKSKTNLSETTPTSYLEYSGIALFKKDKLVDWLNEEESKGFNYIMGNVKSTMGHLNCPQGETLSIEVIRTNAKVKGHIVNGKPEININLFIEQNISEVHCQIDLLDPNTIHELEQISKTTLKQFMTSAIKKAKQNKADIFGFGEAIEDVSPKTWLKVKSDWEDEFSKLKVNIDTDVHIRGLGTTNNSIIERSGEE</sequence>
<dbReference type="InterPro" id="IPR057336">
    <property type="entry name" value="GerAC_N"/>
</dbReference>
<dbReference type="InterPro" id="IPR008844">
    <property type="entry name" value="Spore_GerAC-like"/>
</dbReference>
<dbReference type="Proteomes" id="UP000616779">
    <property type="component" value="Unassembled WGS sequence"/>
</dbReference>
<dbReference type="Pfam" id="PF25198">
    <property type="entry name" value="Spore_GerAC_N"/>
    <property type="match status" value="1"/>
</dbReference>
<evidence type="ECO:0000256" key="4">
    <source>
        <dbReference type="ARBA" id="ARBA00022729"/>
    </source>
</evidence>
<dbReference type="Pfam" id="PF05504">
    <property type="entry name" value="Spore_GerAC"/>
    <property type="match status" value="1"/>
</dbReference>
<comment type="caution">
    <text evidence="10">The sequence shown here is derived from an EMBL/GenBank/DDBJ whole genome shotgun (WGS) entry which is preliminary data.</text>
</comment>
<dbReference type="PROSITE" id="PS51257">
    <property type="entry name" value="PROKAR_LIPOPROTEIN"/>
    <property type="match status" value="1"/>
</dbReference>
<dbReference type="InterPro" id="IPR046953">
    <property type="entry name" value="Spore_GerAC-like_C"/>
</dbReference>
<keyword evidence="11" id="KW-1185">Reference proteome</keyword>
<evidence type="ECO:0000256" key="3">
    <source>
        <dbReference type="ARBA" id="ARBA00022544"/>
    </source>
</evidence>
<feature type="domain" description="Spore germination GerAC-like C-terminal" evidence="8">
    <location>
        <begin position="223"/>
        <end position="386"/>
    </location>
</feature>
<reference evidence="10 11" key="1">
    <citation type="submission" date="2019-10" db="EMBL/GenBank/DDBJ databases">
        <title>Description of Paenibacillus terrestris sp. nov.</title>
        <authorList>
            <person name="Carlier A."/>
            <person name="Qi S."/>
        </authorList>
    </citation>
    <scope>NUCLEOTIDE SEQUENCE [LARGE SCALE GENOMIC DNA]</scope>
    <source>
        <strain evidence="10 11">LMG 31458</strain>
    </source>
</reference>
<dbReference type="PANTHER" id="PTHR35789:SF1">
    <property type="entry name" value="SPORE GERMINATION PROTEIN B3"/>
    <property type="match status" value="1"/>
</dbReference>
<dbReference type="NCBIfam" id="TIGR02887">
    <property type="entry name" value="spore_ger_x_C"/>
    <property type="match status" value="1"/>
</dbReference>
<evidence type="ECO:0000313" key="10">
    <source>
        <dbReference type="EMBL" id="NOU70159.1"/>
    </source>
</evidence>
<evidence type="ECO:0000256" key="2">
    <source>
        <dbReference type="ARBA" id="ARBA00007886"/>
    </source>
</evidence>
<evidence type="ECO:0000256" key="1">
    <source>
        <dbReference type="ARBA" id="ARBA00004635"/>
    </source>
</evidence>
<comment type="similarity">
    <text evidence="2">Belongs to the GerABKC lipoprotein family.</text>
</comment>
<evidence type="ECO:0000313" key="11">
    <source>
        <dbReference type="Proteomes" id="UP000616779"/>
    </source>
</evidence>
<keyword evidence="7" id="KW-0449">Lipoprotein</keyword>
<evidence type="ECO:0000256" key="5">
    <source>
        <dbReference type="ARBA" id="ARBA00023136"/>
    </source>
</evidence>
<proteinExistence type="inferred from homology"/>
<evidence type="ECO:0000256" key="7">
    <source>
        <dbReference type="ARBA" id="ARBA00023288"/>
    </source>
</evidence>
<protein>
    <submittedName>
        <fullName evidence="10">Ger(X)C family spore germination protein</fullName>
    </submittedName>
</protein>
<dbReference type="RefSeq" id="WP_171640371.1">
    <property type="nucleotide sequence ID" value="NZ_WHOA01000007.1"/>
</dbReference>
<evidence type="ECO:0000259" key="8">
    <source>
        <dbReference type="Pfam" id="PF05504"/>
    </source>
</evidence>
<name>A0ABX1XQT6_9BACL</name>
<keyword evidence="5" id="KW-0472">Membrane</keyword>
<dbReference type="PANTHER" id="PTHR35789">
    <property type="entry name" value="SPORE GERMINATION PROTEIN B3"/>
    <property type="match status" value="1"/>
</dbReference>
<keyword evidence="6" id="KW-0564">Palmitate</keyword>
<evidence type="ECO:0000259" key="9">
    <source>
        <dbReference type="Pfam" id="PF25198"/>
    </source>
</evidence>
<gene>
    <name evidence="10" type="ORF">GC098_01685</name>
</gene>
<dbReference type="Gene3D" id="3.30.300.210">
    <property type="entry name" value="Nutrient germinant receptor protein C, domain 3"/>
    <property type="match status" value="1"/>
</dbReference>
<feature type="domain" description="Spore germination protein N-terminal" evidence="9">
    <location>
        <begin position="23"/>
        <end position="197"/>
    </location>
</feature>
<dbReference type="EMBL" id="WHOA01000007">
    <property type="protein sequence ID" value="NOU70159.1"/>
    <property type="molecule type" value="Genomic_DNA"/>
</dbReference>
<evidence type="ECO:0000256" key="6">
    <source>
        <dbReference type="ARBA" id="ARBA00023139"/>
    </source>
</evidence>
<accession>A0ABX1XQT6</accession>
<comment type="subcellular location">
    <subcellularLocation>
        <location evidence="1">Membrane</location>
        <topology evidence="1">Lipid-anchor</topology>
    </subcellularLocation>
</comment>
<keyword evidence="3" id="KW-0309">Germination</keyword>